<organism evidence="1 2">
    <name type="scientific">Sphaerobolus stellatus (strain SS14)</name>
    <dbReference type="NCBI Taxonomy" id="990650"/>
    <lineage>
        <taxon>Eukaryota</taxon>
        <taxon>Fungi</taxon>
        <taxon>Dikarya</taxon>
        <taxon>Basidiomycota</taxon>
        <taxon>Agaricomycotina</taxon>
        <taxon>Agaricomycetes</taxon>
        <taxon>Phallomycetidae</taxon>
        <taxon>Geastrales</taxon>
        <taxon>Sphaerobolaceae</taxon>
        <taxon>Sphaerobolus</taxon>
    </lineage>
</organism>
<dbReference type="EMBL" id="KN837217">
    <property type="protein sequence ID" value="KIJ33104.1"/>
    <property type="molecule type" value="Genomic_DNA"/>
</dbReference>
<dbReference type="AlphaFoldDB" id="A0A0C9UE98"/>
<gene>
    <name evidence="1" type="ORF">M422DRAFT_183619</name>
</gene>
<proteinExistence type="predicted"/>
<reference evidence="1 2" key="1">
    <citation type="submission" date="2014-06" db="EMBL/GenBank/DDBJ databases">
        <title>Evolutionary Origins and Diversification of the Mycorrhizal Mutualists.</title>
        <authorList>
            <consortium name="DOE Joint Genome Institute"/>
            <consortium name="Mycorrhizal Genomics Consortium"/>
            <person name="Kohler A."/>
            <person name="Kuo A."/>
            <person name="Nagy L.G."/>
            <person name="Floudas D."/>
            <person name="Copeland A."/>
            <person name="Barry K.W."/>
            <person name="Cichocki N."/>
            <person name="Veneault-Fourrey C."/>
            <person name="LaButti K."/>
            <person name="Lindquist E.A."/>
            <person name="Lipzen A."/>
            <person name="Lundell T."/>
            <person name="Morin E."/>
            <person name="Murat C."/>
            <person name="Riley R."/>
            <person name="Ohm R."/>
            <person name="Sun H."/>
            <person name="Tunlid A."/>
            <person name="Henrissat B."/>
            <person name="Grigoriev I.V."/>
            <person name="Hibbett D.S."/>
            <person name="Martin F."/>
        </authorList>
    </citation>
    <scope>NUCLEOTIDE SEQUENCE [LARGE SCALE GENOMIC DNA]</scope>
    <source>
        <strain evidence="1 2">SS14</strain>
    </source>
</reference>
<dbReference type="OrthoDB" id="6511194at2759"/>
<dbReference type="HOGENOM" id="CLU_005726_2_2_1"/>
<name>A0A0C9UE98_SPHS4</name>
<accession>A0A0C9UE98</accession>
<feature type="non-terminal residue" evidence="1">
    <location>
        <position position="149"/>
    </location>
</feature>
<sequence length="149" mass="18003">YLTAMDIVRFLEIPEIKEQFKLQKSPCERTARRWLHMMEYRYGKPSKGMYINEHERDDVVEYRENVFLRLWARLQDRMMLRDRNNIPTLPKLFVLLTHDESTYYAFVHQETRWIHKSEKPTLAKKEEGSSIMVSDFCSPDLGWLRSKDG</sequence>
<evidence type="ECO:0000313" key="2">
    <source>
        <dbReference type="Proteomes" id="UP000054279"/>
    </source>
</evidence>
<protein>
    <submittedName>
        <fullName evidence="1">Uncharacterized protein</fullName>
    </submittedName>
</protein>
<keyword evidence="2" id="KW-1185">Reference proteome</keyword>
<evidence type="ECO:0000313" key="1">
    <source>
        <dbReference type="EMBL" id="KIJ33104.1"/>
    </source>
</evidence>
<dbReference type="Proteomes" id="UP000054279">
    <property type="component" value="Unassembled WGS sequence"/>
</dbReference>